<evidence type="ECO:0000256" key="1">
    <source>
        <dbReference type="SAM" id="MobiDB-lite"/>
    </source>
</evidence>
<dbReference type="Pfam" id="PF13715">
    <property type="entry name" value="CarbopepD_reg_2"/>
    <property type="match status" value="1"/>
</dbReference>
<keyword evidence="4" id="KW-0675">Receptor</keyword>
<dbReference type="Pfam" id="PF14905">
    <property type="entry name" value="OMP_b-brl_3"/>
    <property type="match status" value="1"/>
</dbReference>
<dbReference type="Gene3D" id="2.60.40.1120">
    <property type="entry name" value="Carboxypeptidase-like, regulatory domain"/>
    <property type="match status" value="1"/>
</dbReference>
<dbReference type="SUPFAM" id="SSF49464">
    <property type="entry name" value="Carboxypeptidase regulatory domain-like"/>
    <property type="match status" value="1"/>
</dbReference>
<reference evidence="4 5" key="1">
    <citation type="submission" date="2024-03" db="EMBL/GenBank/DDBJ databases">
        <title>Mouse gut bacterial collection (mGBC) of GemPharmatech.</title>
        <authorList>
            <person name="He Y."/>
            <person name="Dong L."/>
            <person name="Wu D."/>
            <person name="Gao X."/>
            <person name="Lin Z."/>
        </authorList>
    </citation>
    <scope>NUCLEOTIDE SEQUENCE [LARGE SCALE GENOMIC DNA]</scope>
    <source>
        <strain evidence="4 5">54-13</strain>
    </source>
</reference>
<keyword evidence="2" id="KW-0732">Signal</keyword>
<gene>
    <name evidence="4" type="ORF">AAK873_00105</name>
</gene>
<dbReference type="InterPro" id="IPR008969">
    <property type="entry name" value="CarboxyPept-like_regulatory"/>
</dbReference>
<name>A0ABV4CV94_9BACT</name>
<dbReference type="RefSeq" id="WP_121697805.1">
    <property type="nucleotide sequence ID" value="NZ_JBCLPP010000001.1"/>
</dbReference>
<dbReference type="SUPFAM" id="SSF56935">
    <property type="entry name" value="Porins"/>
    <property type="match status" value="2"/>
</dbReference>
<feature type="region of interest" description="Disordered" evidence="1">
    <location>
        <begin position="911"/>
        <end position="935"/>
    </location>
</feature>
<feature type="domain" description="Outer membrane protein beta-barrel" evidence="3">
    <location>
        <begin position="434"/>
        <end position="790"/>
    </location>
</feature>
<dbReference type="PROSITE" id="PS51257">
    <property type="entry name" value="PROKAR_LIPOPROTEIN"/>
    <property type="match status" value="1"/>
</dbReference>
<evidence type="ECO:0000259" key="3">
    <source>
        <dbReference type="Pfam" id="PF14905"/>
    </source>
</evidence>
<organism evidence="4 5">
    <name type="scientific">Heminiphilus faecis</name>
    <dbReference type="NCBI Taxonomy" id="2601703"/>
    <lineage>
        <taxon>Bacteria</taxon>
        <taxon>Pseudomonadati</taxon>
        <taxon>Bacteroidota</taxon>
        <taxon>Bacteroidia</taxon>
        <taxon>Bacteroidales</taxon>
        <taxon>Muribaculaceae</taxon>
        <taxon>Heminiphilus</taxon>
    </lineage>
</organism>
<evidence type="ECO:0000256" key="2">
    <source>
        <dbReference type="SAM" id="SignalP"/>
    </source>
</evidence>
<feature type="signal peptide" evidence="2">
    <location>
        <begin position="1"/>
        <end position="24"/>
    </location>
</feature>
<dbReference type="EMBL" id="JBCLPP010000001">
    <property type="protein sequence ID" value="MEY8244014.1"/>
    <property type="molecule type" value="Genomic_DNA"/>
</dbReference>
<comment type="caution">
    <text evidence="4">The sequence shown here is derived from an EMBL/GenBank/DDBJ whole genome shotgun (WGS) entry which is preliminary data.</text>
</comment>
<proteinExistence type="predicted"/>
<keyword evidence="5" id="KW-1185">Reference proteome</keyword>
<evidence type="ECO:0000313" key="5">
    <source>
        <dbReference type="Proteomes" id="UP001565200"/>
    </source>
</evidence>
<feature type="chain" id="PRO_5045690039" evidence="2">
    <location>
        <begin position="25"/>
        <end position="935"/>
    </location>
</feature>
<dbReference type="InterPro" id="IPR041700">
    <property type="entry name" value="OMP_b-brl_3"/>
</dbReference>
<evidence type="ECO:0000313" key="4">
    <source>
        <dbReference type="EMBL" id="MEY8244014.1"/>
    </source>
</evidence>
<sequence>MGLSIRKTLMSFAISLLSCSAALAANITGTITDSSDEPLIEATVRLLAAKDSAFVKGVTTDINGKFSINNVKKGRYIIQTSYIGYNNHYEDVRIGESSLTLKPIVMKESTVMLKETVITAVKTEIVAKEDTLEYNAGSYKTQPNAVMEDLLKKLPGVDVDSDGKITSGGKQVTKILVDGKEFFSDDPKVASKNLPVNMIDKLQVIDRKSDLARLTGVDDGEEETVINLTVKKGMKNGYFGVVNAGYGTDERYAADFNINRFWDDNQITFLGNFNNINQLGFTDSNGNRFRRFGGNNGINTSQSFGVNFNVGKSDETFRVGGDLLYSHTDQNTRTSQERQYLFSDSTSYLSSRSASRDRGHNIRGDFRIHWKKDTLTTFEFRPRFSLNFNKSLSADSSSTFAGDIARTLVTRSINNGNSDGKAYEVGGDLWFNHSFKSHKGRSFSFALDYNLSNTREDDYSYSYNRFFLLNDSIDLYDQYTDNHNWSNRVGLRMTWTEPLGDVKNGRFLTFSYRMSYRWNNADKLVYDHPVTYPPTGDPIVDYTQEIFNDSLSNRFRNDFFNQRIQVGFKQVKRDYNLDAGIALVPSMSKSNDLINTDRNIDTRWVWNIAPYLRFRYKFNKTRNITLDYRGQTREPSMSQLQPVADKSNPLRIVIGNPDLKPAFSQNVRMRFSDFNPEAQRSIMAMGSVSVTQNSIVSKTTFNHETGGQTTTYENVNGNWNADLFTMISLPFRNKNWQFNGNIFTRYSQAIGYNNGERNRSGSFNFGPSVSLAFRPENWEAELRPFYNLQTTHNSLQSAASQKVQTYGGRFNGSWFAPFGLVLNTDISYSATSGYSAGYDQKQWMWNASIAYQFLKGREATITLKGYDLLQQRKNISRSVTANYIDDRIYNSLTRYFMLTFSYRFNTFGKGNRPDDRNNSGSGRGHGPGRFGPPRR</sequence>
<dbReference type="Proteomes" id="UP001565200">
    <property type="component" value="Unassembled WGS sequence"/>
</dbReference>
<accession>A0ABV4CV94</accession>
<protein>
    <submittedName>
        <fullName evidence="4">TonB-dependent receptor</fullName>
    </submittedName>
</protein>